<keyword evidence="2" id="KW-0067">ATP-binding</keyword>
<evidence type="ECO:0000256" key="1">
    <source>
        <dbReference type="ARBA" id="ARBA00004474"/>
    </source>
</evidence>
<dbReference type="GO" id="GO:0006310">
    <property type="term" value="P:DNA recombination"/>
    <property type="evidence" value="ECO:0007669"/>
    <property type="project" value="UniProtKB-KW"/>
</dbReference>
<dbReference type="GO" id="GO:0043139">
    <property type="term" value="F:5'-3' DNA helicase activity"/>
    <property type="evidence" value="ECO:0007669"/>
    <property type="project" value="UniProtKB-EC"/>
</dbReference>
<dbReference type="GO" id="GO:0000723">
    <property type="term" value="P:telomere maintenance"/>
    <property type="evidence" value="ECO:0007669"/>
    <property type="project" value="InterPro"/>
</dbReference>
<comment type="subcellular location">
    <subcellularLocation>
        <location evidence="1">Plastid</location>
    </subcellularLocation>
</comment>
<dbReference type="Pfam" id="PF14214">
    <property type="entry name" value="Helitron_like_N"/>
    <property type="match status" value="1"/>
</dbReference>
<keyword evidence="2" id="KW-0233">DNA recombination</keyword>
<gene>
    <name evidence="6" type="ORF">CEURO_LOCUS16771</name>
</gene>
<keyword evidence="2" id="KW-0234">DNA repair</keyword>
<dbReference type="Gene3D" id="3.40.50.300">
    <property type="entry name" value="P-loop containing nucleotide triphosphate hydrolases"/>
    <property type="match status" value="1"/>
</dbReference>
<dbReference type="EC" id="5.6.2.3" evidence="2"/>
<feature type="region of interest" description="Disordered" evidence="3">
    <location>
        <begin position="64"/>
        <end position="98"/>
    </location>
</feature>
<dbReference type="GO" id="GO:0005524">
    <property type="term" value="F:ATP binding"/>
    <property type="evidence" value="ECO:0007669"/>
    <property type="project" value="UniProtKB-KW"/>
</dbReference>
<dbReference type="Pfam" id="PF05970">
    <property type="entry name" value="PIF1"/>
    <property type="match status" value="1"/>
</dbReference>
<keyword evidence="2" id="KW-0227">DNA damage</keyword>
<organism evidence="6 7">
    <name type="scientific">Cuscuta europaea</name>
    <name type="common">European dodder</name>
    <dbReference type="NCBI Taxonomy" id="41803"/>
    <lineage>
        <taxon>Eukaryota</taxon>
        <taxon>Viridiplantae</taxon>
        <taxon>Streptophyta</taxon>
        <taxon>Embryophyta</taxon>
        <taxon>Tracheophyta</taxon>
        <taxon>Spermatophyta</taxon>
        <taxon>Magnoliopsida</taxon>
        <taxon>eudicotyledons</taxon>
        <taxon>Gunneridae</taxon>
        <taxon>Pentapetalae</taxon>
        <taxon>asterids</taxon>
        <taxon>lamiids</taxon>
        <taxon>Solanales</taxon>
        <taxon>Convolvulaceae</taxon>
        <taxon>Cuscuteae</taxon>
        <taxon>Cuscuta</taxon>
        <taxon>Cuscuta subgen. Cuscuta</taxon>
    </lineage>
</organism>
<dbReference type="OrthoDB" id="1301806at2759"/>
<dbReference type="SUPFAM" id="SSF52540">
    <property type="entry name" value="P-loop containing nucleoside triphosphate hydrolases"/>
    <property type="match status" value="2"/>
</dbReference>
<reference evidence="6" key="1">
    <citation type="submission" date="2022-07" db="EMBL/GenBank/DDBJ databases">
        <authorList>
            <person name="Macas J."/>
            <person name="Novak P."/>
            <person name="Neumann P."/>
        </authorList>
    </citation>
    <scope>NUCLEOTIDE SEQUENCE</scope>
</reference>
<dbReference type="Proteomes" id="UP001152484">
    <property type="component" value="Unassembled WGS sequence"/>
</dbReference>
<proteinExistence type="inferred from homology"/>
<dbReference type="GO" id="GO:0009536">
    <property type="term" value="C:plastid"/>
    <property type="evidence" value="ECO:0007669"/>
    <property type="project" value="UniProtKB-SubCell"/>
</dbReference>
<comment type="caution">
    <text evidence="6">The sequence shown here is derived from an EMBL/GenBank/DDBJ whole genome shotgun (WGS) entry which is preliminary data.</text>
</comment>
<evidence type="ECO:0000259" key="5">
    <source>
        <dbReference type="Pfam" id="PF14214"/>
    </source>
</evidence>
<evidence type="ECO:0000313" key="6">
    <source>
        <dbReference type="EMBL" id="CAH9105003.1"/>
    </source>
</evidence>
<keyword evidence="7" id="KW-1185">Reference proteome</keyword>
<dbReference type="GO" id="GO:0006281">
    <property type="term" value="P:DNA repair"/>
    <property type="evidence" value="ECO:0007669"/>
    <property type="project" value="UniProtKB-KW"/>
</dbReference>
<feature type="compositionally biased region" description="Basic and acidic residues" evidence="3">
    <location>
        <begin position="26"/>
        <end position="39"/>
    </location>
</feature>
<dbReference type="InterPro" id="IPR027417">
    <property type="entry name" value="P-loop_NTPase"/>
</dbReference>
<dbReference type="InterPro" id="IPR010285">
    <property type="entry name" value="DNA_helicase_pif1-like_DEAD"/>
</dbReference>
<evidence type="ECO:0000256" key="2">
    <source>
        <dbReference type="RuleBase" id="RU363044"/>
    </source>
</evidence>
<keyword evidence="2" id="KW-0347">Helicase</keyword>
<accession>A0A9P1EH82</accession>
<sequence>MHKMNTTPSNTPESSRLQKNQRRRERYASNESRRAEMNLKRRNAYASMDPEKKRKMLDDLNQRRRNKFNASIPLRTGNARSDSNRPASSLGMQPMSYGSSLQDSIETEAPNTVPPFHTIHEEISPHTPQFGDCSTQNIIHLRLPEQSFILKDCMPCQYCEAIRFQYEPPDFCCSTGQVVLVSNEMPALLKRYFCEKDEAARHFQTCVRTYNNTFAFTSLGIHNYDRELSKRNKGIYTFKVQGQMYHFINDLIPTDKPPKNLQLYFFDTEHEIENRINGAERMDACVVKDIISVLESNPYSQFFRTLQDVSSLEDYNIVIRSNTHVDQRVFNKPTASQVAAIWIDEGDCGSQNSRDIRVYAKSGRSHSVQYYYGCYDPLQYPLLFPKGESGWHEGIQKFPKKTHPSSRTCPQSLHPNQFSSIDVLFESENFNSATTNKRNTVSCREYYAYHFQIRPNNDSAILHSGRPFQQFIVDMYIKIETQRLDYFRIQQRDIRTESMQGLMDSIAMGETSASNVGQRVILPPSFIGGPRDMRRRYMDAMALVQHYGKPDIFLTMTCNPNWPEIKNLLQHNDEAQNRPDLIARVFRAKIEELKVDLIKKKLLGAVIAYTYVIEFQKRGLPHAHFLLILGRNHKYRTSVEIDTLISAEIPDPVETPALHALVAKHMMHGPCGSINPDNPCMTKKMGVSVCKNKYPRDYSETTILGDNSYPIYKRWRNSRCLTVRGKRLDNRWVVPYNPYLLSKYDCHINVEICARIKCVKYIYKYIYKGHDRVTINLCPGEENDAINEIEDFQKARWVSPPEAAWRIYAFSLSEIKPSVVHLPIHLENYQYMRFDNKKKLSNLVENELSQRTMLTQFFSMNTTDETAKRINLLYVHFPEYFVWVEKDKKWAPRKKREVIGRLVSVNPAEGDRYYLRLLLMNVKAPKSYEHLKTVGSDVTATFREAAQKLGLLQSDQVIQQCMEEAMCWQMPFSFRKLFATLLAFCDIAQPRELWLQYKEHLCEDLLRFSTNNLDAEYTCLLQMNDALATIGRNINDFSLVPFHIGITKEQRVQKEIEAERSLLPNEVDLLAIQSLNTPQQAAFDTIISRVHSGNGGVFFVDGPGGTGKTFLYRCLLAKVRSQREIALATATSGVAASLLPGGRTAHSRFKIPINTDDRFVCNIGKQSAEATLIKDCKLILWDEATMANRKTIENVDTTLRDITNYDSIFGNKVVVFGGDFRQTLPVIRAGSRRDLIVASLVRSETIWPSVERLVLTQNMRGKEDPSFSEYLMRVGNGTEKTVVGDCIEIPESFLIPYTTETESLNRLLNMVFPNLNEFINDPYPLMKRAILTTKNEFVDDLNSTLISDMH</sequence>
<keyword evidence="2" id="KW-0547">Nucleotide-binding</keyword>
<name>A0A9P1EH82_CUSEU</name>
<dbReference type="InterPro" id="IPR025476">
    <property type="entry name" value="Helitron_helicase-like"/>
</dbReference>
<dbReference type="PANTHER" id="PTHR10492">
    <property type="match status" value="1"/>
</dbReference>
<feature type="domain" description="DNA helicase Pif1-like DEAD-box helicase" evidence="4">
    <location>
        <begin position="1075"/>
        <end position="1280"/>
    </location>
</feature>
<keyword evidence="2" id="KW-0378">Hydrolase</keyword>
<dbReference type="GO" id="GO:0016787">
    <property type="term" value="F:hydrolase activity"/>
    <property type="evidence" value="ECO:0007669"/>
    <property type="project" value="UniProtKB-KW"/>
</dbReference>
<feature type="domain" description="Helitron helicase-like" evidence="5">
    <location>
        <begin position="446"/>
        <end position="627"/>
    </location>
</feature>
<feature type="region of interest" description="Disordered" evidence="3">
    <location>
        <begin position="1"/>
        <end position="41"/>
    </location>
</feature>
<feature type="compositionally biased region" description="Polar residues" evidence="3">
    <location>
        <begin position="78"/>
        <end position="98"/>
    </location>
</feature>
<dbReference type="PANTHER" id="PTHR10492:SF100">
    <property type="entry name" value="ATP-DEPENDENT DNA HELICASE"/>
    <property type="match status" value="1"/>
</dbReference>
<comment type="similarity">
    <text evidence="2">Belongs to the helicase family.</text>
</comment>
<evidence type="ECO:0000259" key="4">
    <source>
        <dbReference type="Pfam" id="PF05970"/>
    </source>
</evidence>
<dbReference type="EMBL" id="CAMAPE010000047">
    <property type="protein sequence ID" value="CAH9105003.1"/>
    <property type="molecule type" value="Genomic_DNA"/>
</dbReference>
<evidence type="ECO:0000313" key="7">
    <source>
        <dbReference type="Proteomes" id="UP001152484"/>
    </source>
</evidence>
<comment type="cofactor">
    <cofactor evidence="2">
        <name>Mg(2+)</name>
        <dbReference type="ChEBI" id="CHEBI:18420"/>
    </cofactor>
</comment>
<evidence type="ECO:0000256" key="3">
    <source>
        <dbReference type="SAM" id="MobiDB-lite"/>
    </source>
</evidence>
<comment type="catalytic activity">
    <reaction evidence="2">
        <text>ATP + H2O = ADP + phosphate + H(+)</text>
        <dbReference type="Rhea" id="RHEA:13065"/>
        <dbReference type="ChEBI" id="CHEBI:15377"/>
        <dbReference type="ChEBI" id="CHEBI:15378"/>
        <dbReference type="ChEBI" id="CHEBI:30616"/>
        <dbReference type="ChEBI" id="CHEBI:43474"/>
        <dbReference type="ChEBI" id="CHEBI:456216"/>
        <dbReference type="EC" id="5.6.2.3"/>
    </reaction>
</comment>
<feature type="compositionally biased region" description="Polar residues" evidence="3">
    <location>
        <begin position="1"/>
        <end position="18"/>
    </location>
</feature>
<protein>
    <recommendedName>
        <fullName evidence="2">ATP-dependent DNA helicase</fullName>
        <ecNumber evidence="2">5.6.2.3</ecNumber>
    </recommendedName>
</protein>